<sequence>MQMTGLAAAVRKMQLDAITLSTSIRMIKVRLVTHRRRRVMN</sequence>
<reference evidence="2" key="1">
    <citation type="journal article" date="2017" name="Nat. Microbiol.">
        <title>Global analysis of biosynthetic gene clusters reveals vast potential of secondary metabolite production in Penicillium species.</title>
        <authorList>
            <person name="Nielsen J.C."/>
            <person name="Grijseels S."/>
            <person name="Prigent S."/>
            <person name="Ji B."/>
            <person name="Dainat J."/>
            <person name="Nielsen K.F."/>
            <person name="Frisvad J.C."/>
            <person name="Workman M."/>
            <person name="Nielsen J."/>
        </authorList>
    </citation>
    <scope>NUCLEOTIDE SEQUENCE [LARGE SCALE GENOMIC DNA]</scope>
    <source>
        <strain evidence="2">IBT 29525</strain>
    </source>
</reference>
<accession>A0A1V6PRP2</accession>
<name>A0A1V6PRP2_9EURO</name>
<evidence type="ECO:0000313" key="2">
    <source>
        <dbReference type="Proteomes" id="UP000191612"/>
    </source>
</evidence>
<feature type="non-terminal residue" evidence="1">
    <location>
        <position position="41"/>
    </location>
</feature>
<comment type="caution">
    <text evidence="1">The sequence shown here is derived from an EMBL/GenBank/DDBJ whole genome shotgun (WGS) entry which is preliminary data.</text>
</comment>
<evidence type="ECO:0000313" key="1">
    <source>
        <dbReference type="EMBL" id="OQD79581.1"/>
    </source>
</evidence>
<gene>
    <name evidence="1" type="ORF">PENSOL_c302G08207</name>
</gene>
<dbReference type="EMBL" id="MDYO01000301">
    <property type="protein sequence ID" value="OQD79581.1"/>
    <property type="molecule type" value="Genomic_DNA"/>
</dbReference>
<keyword evidence="2" id="KW-1185">Reference proteome</keyword>
<proteinExistence type="predicted"/>
<protein>
    <submittedName>
        <fullName evidence="1">Uncharacterized protein</fullName>
    </submittedName>
</protein>
<dbReference type="AlphaFoldDB" id="A0A1V6PRP2"/>
<dbReference type="Proteomes" id="UP000191612">
    <property type="component" value="Unassembled WGS sequence"/>
</dbReference>
<organism evidence="1 2">
    <name type="scientific">Penicillium solitum</name>
    <dbReference type="NCBI Taxonomy" id="60172"/>
    <lineage>
        <taxon>Eukaryota</taxon>
        <taxon>Fungi</taxon>
        <taxon>Dikarya</taxon>
        <taxon>Ascomycota</taxon>
        <taxon>Pezizomycotina</taxon>
        <taxon>Eurotiomycetes</taxon>
        <taxon>Eurotiomycetidae</taxon>
        <taxon>Eurotiales</taxon>
        <taxon>Aspergillaceae</taxon>
        <taxon>Penicillium</taxon>
    </lineage>
</organism>